<reference evidence="3 5" key="1">
    <citation type="submission" date="2017-05" db="EMBL/GenBank/DDBJ databases">
        <title>Chromobacterium violaceum GHPS1 isolated from Hydrocarbon polluted soil in French Guiana display an awesome secondary metabolite arsenal and a battery of drug and heavy-metal-resistance and detoxification of xenobiotics proteins.</title>
        <authorList>
            <person name="Belbahri L."/>
        </authorList>
    </citation>
    <scope>NUCLEOTIDE SEQUENCE [LARGE SCALE GENOMIC DNA]</scope>
    <source>
        <strain evidence="3 5">GHPS1</strain>
    </source>
</reference>
<feature type="compositionally biased region" description="Polar residues" evidence="1">
    <location>
        <begin position="171"/>
        <end position="181"/>
    </location>
</feature>
<dbReference type="AlphaFoldDB" id="A0A1R0MFT7"/>
<name>A0A1R0MFT7_CHRVL</name>
<feature type="chain" id="PRO_5041163565" description="Cytochrome c family protein" evidence="2">
    <location>
        <begin position="29"/>
        <end position="534"/>
    </location>
</feature>
<evidence type="ECO:0000313" key="3">
    <source>
        <dbReference type="EMBL" id="OVE45935.1"/>
    </source>
</evidence>
<keyword evidence="2" id="KW-0732">Signal</keyword>
<dbReference type="EMBL" id="UIGR01000001">
    <property type="protein sequence ID" value="SUX33643.1"/>
    <property type="molecule type" value="Genomic_DNA"/>
</dbReference>
<evidence type="ECO:0008006" key="7">
    <source>
        <dbReference type="Google" id="ProtNLM"/>
    </source>
</evidence>
<dbReference type="Proteomes" id="UP000196342">
    <property type="component" value="Unassembled WGS sequence"/>
</dbReference>
<evidence type="ECO:0000313" key="4">
    <source>
        <dbReference type="EMBL" id="SUX33643.1"/>
    </source>
</evidence>
<evidence type="ECO:0000256" key="2">
    <source>
        <dbReference type="SAM" id="SignalP"/>
    </source>
</evidence>
<evidence type="ECO:0000313" key="5">
    <source>
        <dbReference type="Proteomes" id="UP000196342"/>
    </source>
</evidence>
<evidence type="ECO:0000256" key="1">
    <source>
        <dbReference type="SAM" id="MobiDB-lite"/>
    </source>
</evidence>
<sequence length="534" mass="57062">MFIRKAIAGAPAASAILLACLAGGASQAQNLVPADAAATCTVSPAIFQSWFLFDRVTPNGVVTPANSVKFNHDTVNPPASNKTINCNFYQWSQRMFLWLTSSPMRLFGGNGTVMDSVAFYSVLNSDDGKARCLVNRELGVNTCGGKPASLFSIRVNKPRFDKTDAVDKDSGVTQADGSGPQQADGAALMGRGGKMVYYTILVNDVYAFFASASGTKNPRLRFPTTQAELDKVLAWAKQHHHRVPDADALALELKASWVEADGLDTNRYITTVGEIPVFDTRDPQKWVQTGSRQALLALVGLHVVGSAAGHPEMIWATFEHDSNSPNGAYSYINAQGATVAVPQEVPKGMLFSANGATGPFNVQHMYVDPDASPLTVRASSGQTVSPSDTLRTFPWGVSAALPIQPAQSAAQANSEVISINNSVRSLLKQGDTRRNYLLIGATWTNGGNDPYNPFQAAGGNNQPNHVGGNALANSTMETYVTLGNKLYNCFSCHNAGKATDTNAKATVGVSHIYESIKPFTDPQLNRLWEGVLAK</sequence>
<evidence type="ECO:0000313" key="6">
    <source>
        <dbReference type="Proteomes" id="UP000254029"/>
    </source>
</evidence>
<accession>A0A202B385</accession>
<dbReference type="EMBL" id="NHOO01000024">
    <property type="protein sequence ID" value="OVE45935.1"/>
    <property type="molecule type" value="Genomic_DNA"/>
</dbReference>
<feature type="signal peptide" evidence="2">
    <location>
        <begin position="1"/>
        <end position="28"/>
    </location>
</feature>
<feature type="region of interest" description="Disordered" evidence="1">
    <location>
        <begin position="165"/>
        <end position="184"/>
    </location>
</feature>
<keyword evidence="5" id="KW-1185">Reference proteome</keyword>
<reference evidence="4 6" key="2">
    <citation type="submission" date="2018-06" db="EMBL/GenBank/DDBJ databases">
        <authorList>
            <consortium name="Pathogen Informatics"/>
            <person name="Doyle S."/>
        </authorList>
    </citation>
    <scope>NUCLEOTIDE SEQUENCE [LARGE SCALE GENOMIC DNA]</scope>
    <source>
        <strain evidence="4 6">NCTC8684</strain>
    </source>
</reference>
<dbReference type="Proteomes" id="UP000254029">
    <property type="component" value="Unassembled WGS sequence"/>
</dbReference>
<accession>A0A1R0MFT7</accession>
<proteinExistence type="predicted"/>
<organism evidence="3 5">
    <name type="scientific">Chromobacterium violaceum</name>
    <dbReference type="NCBI Taxonomy" id="536"/>
    <lineage>
        <taxon>Bacteria</taxon>
        <taxon>Pseudomonadati</taxon>
        <taxon>Pseudomonadota</taxon>
        <taxon>Betaproteobacteria</taxon>
        <taxon>Neisseriales</taxon>
        <taxon>Chromobacteriaceae</taxon>
        <taxon>Chromobacterium</taxon>
    </lineage>
</organism>
<dbReference type="PROSITE" id="PS51257">
    <property type="entry name" value="PROKAR_LIPOPROTEIN"/>
    <property type="match status" value="1"/>
</dbReference>
<protein>
    <recommendedName>
        <fullName evidence="7">Cytochrome c family protein</fullName>
    </recommendedName>
</protein>
<dbReference type="RefSeq" id="WP_048404957.1">
    <property type="nucleotide sequence ID" value="NZ_JABXOB010000009.1"/>
</dbReference>
<comment type="caution">
    <text evidence="3">The sequence shown here is derived from an EMBL/GenBank/DDBJ whole genome shotgun (WGS) entry which is preliminary data.</text>
</comment>
<gene>
    <name evidence="3" type="ORF">CBW21_20540</name>
    <name evidence="4" type="ORF">NCTC8684_02746</name>
</gene>